<evidence type="ECO:0000313" key="5">
    <source>
        <dbReference type="EMBL" id="KAK3266018.1"/>
    </source>
</evidence>
<sequence length="215" mass="23754">VLVQDDQDSMFFENMGKSVFCLSPAGAGWSHRTTLAALYGCIPVILQDDIAQPFEELLPYDRFAVRVKEEDIEELPDLLRSIPSACNETLGLLHGHRCVPRMRAELACAARYFLWSSVFGSAFGESGDLDAFAVSMLALQEKVETWVHGRQANKLDITSACDVPDWMGCLRVANPICRYPCKSRARVVSSASMTWPPGGAFCRDARGVRGNTCNE</sequence>
<comment type="caution">
    <text evidence="5">The sequence shown here is derived from an EMBL/GenBank/DDBJ whole genome shotgun (WGS) entry which is preliminary data.</text>
</comment>
<dbReference type="EMBL" id="LGRX02013492">
    <property type="protein sequence ID" value="KAK3266018.1"/>
    <property type="molecule type" value="Genomic_DNA"/>
</dbReference>
<dbReference type="GO" id="GO:0016757">
    <property type="term" value="F:glycosyltransferase activity"/>
    <property type="evidence" value="ECO:0007669"/>
    <property type="project" value="InterPro"/>
</dbReference>
<reference evidence="5 6" key="1">
    <citation type="journal article" date="2015" name="Genome Biol. Evol.">
        <title>Comparative Genomics of a Bacterivorous Green Alga Reveals Evolutionary Causalities and Consequences of Phago-Mixotrophic Mode of Nutrition.</title>
        <authorList>
            <person name="Burns J.A."/>
            <person name="Paasch A."/>
            <person name="Narechania A."/>
            <person name="Kim E."/>
        </authorList>
    </citation>
    <scope>NUCLEOTIDE SEQUENCE [LARGE SCALE GENOMIC DNA]</scope>
    <source>
        <strain evidence="5 6">PLY_AMNH</strain>
    </source>
</reference>
<gene>
    <name evidence="5" type="ORF">CYMTET_25337</name>
</gene>
<protein>
    <recommendedName>
        <fullName evidence="4">Exostosin GT47 domain-containing protein</fullName>
    </recommendedName>
</protein>
<evidence type="ECO:0000259" key="4">
    <source>
        <dbReference type="Pfam" id="PF03016"/>
    </source>
</evidence>
<feature type="domain" description="Exostosin GT47" evidence="4">
    <location>
        <begin position="11"/>
        <end position="82"/>
    </location>
</feature>
<comment type="subcellular location">
    <subcellularLocation>
        <location evidence="1">Golgi apparatus membrane</location>
        <topology evidence="1">Single-pass type II membrane protein</topology>
    </subcellularLocation>
</comment>
<dbReference type="InterPro" id="IPR004263">
    <property type="entry name" value="Exostosin"/>
</dbReference>
<dbReference type="AlphaFoldDB" id="A0AAE0FUR6"/>
<evidence type="ECO:0000256" key="2">
    <source>
        <dbReference type="ARBA" id="ARBA00010271"/>
    </source>
</evidence>
<evidence type="ECO:0000256" key="3">
    <source>
        <dbReference type="ARBA" id="ARBA00023034"/>
    </source>
</evidence>
<dbReference type="InterPro" id="IPR040911">
    <property type="entry name" value="Exostosin_GT47"/>
</dbReference>
<dbReference type="GO" id="GO:0000139">
    <property type="term" value="C:Golgi membrane"/>
    <property type="evidence" value="ECO:0007669"/>
    <property type="project" value="UniProtKB-SubCell"/>
</dbReference>
<keyword evidence="6" id="KW-1185">Reference proteome</keyword>
<feature type="non-terminal residue" evidence="5">
    <location>
        <position position="1"/>
    </location>
</feature>
<comment type="similarity">
    <text evidence="2">Belongs to the glycosyltransferase 47 family.</text>
</comment>
<evidence type="ECO:0000313" key="6">
    <source>
        <dbReference type="Proteomes" id="UP001190700"/>
    </source>
</evidence>
<dbReference type="PANTHER" id="PTHR11062:SF281">
    <property type="entry name" value="EXOSTOSIN-LIKE 2"/>
    <property type="match status" value="1"/>
</dbReference>
<dbReference type="PANTHER" id="PTHR11062">
    <property type="entry name" value="EXOSTOSIN HEPARAN SULFATE GLYCOSYLTRANSFERASE -RELATED"/>
    <property type="match status" value="1"/>
</dbReference>
<evidence type="ECO:0000256" key="1">
    <source>
        <dbReference type="ARBA" id="ARBA00004323"/>
    </source>
</evidence>
<organism evidence="5 6">
    <name type="scientific">Cymbomonas tetramitiformis</name>
    <dbReference type="NCBI Taxonomy" id="36881"/>
    <lineage>
        <taxon>Eukaryota</taxon>
        <taxon>Viridiplantae</taxon>
        <taxon>Chlorophyta</taxon>
        <taxon>Pyramimonadophyceae</taxon>
        <taxon>Pyramimonadales</taxon>
        <taxon>Pyramimonadaceae</taxon>
        <taxon>Cymbomonas</taxon>
    </lineage>
</organism>
<accession>A0AAE0FUR6</accession>
<keyword evidence="3" id="KW-0333">Golgi apparatus</keyword>
<dbReference type="Proteomes" id="UP001190700">
    <property type="component" value="Unassembled WGS sequence"/>
</dbReference>
<proteinExistence type="inferred from homology"/>
<name>A0AAE0FUR6_9CHLO</name>
<dbReference type="Pfam" id="PF03016">
    <property type="entry name" value="Exostosin_GT47"/>
    <property type="match status" value="1"/>
</dbReference>